<feature type="region of interest" description="Disordered" evidence="1">
    <location>
        <begin position="1"/>
        <end position="49"/>
    </location>
</feature>
<evidence type="ECO:0000313" key="2">
    <source>
        <dbReference type="EMBL" id="TNN71880.1"/>
    </source>
</evidence>
<comment type="caution">
    <text evidence="2">The sequence shown here is derived from an EMBL/GenBank/DDBJ whole genome shotgun (WGS) entry which is preliminary data.</text>
</comment>
<proteinExistence type="predicted"/>
<evidence type="ECO:0000256" key="1">
    <source>
        <dbReference type="SAM" id="MobiDB-lite"/>
    </source>
</evidence>
<dbReference type="Proteomes" id="UP000314294">
    <property type="component" value="Unassembled WGS sequence"/>
</dbReference>
<name>A0A4Z2I216_9TELE</name>
<dbReference type="AlphaFoldDB" id="A0A4Z2I216"/>
<sequence length="210" mass="23051">MERERRGSFHPKPYGHTAWQRAPPVPPRGSDSAAPQAAPLRGGGDRYVGELPRTNPALFPARPGSAHKCLVCLLVDIAATSSRRRGPECTLNATADWSARRNTVFSPGSDWFSARSQLGGSLEQRLILLTNKEEEEKIQLCAKQRLTPSEKPETNRDGPYWGIGNGVKRTKGKGREHRGPSAGALTLIRLTTVKVVKIRSSSLFLLRPHS</sequence>
<feature type="region of interest" description="Disordered" evidence="1">
    <location>
        <begin position="148"/>
        <end position="180"/>
    </location>
</feature>
<reference evidence="2 3" key="1">
    <citation type="submission" date="2019-03" db="EMBL/GenBank/DDBJ databases">
        <title>First draft genome of Liparis tanakae, snailfish: a comprehensive survey of snailfish specific genes.</title>
        <authorList>
            <person name="Kim W."/>
            <person name="Song I."/>
            <person name="Jeong J.-H."/>
            <person name="Kim D."/>
            <person name="Kim S."/>
            <person name="Ryu S."/>
            <person name="Song J.Y."/>
            <person name="Lee S.K."/>
        </authorList>
    </citation>
    <scope>NUCLEOTIDE SEQUENCE [LARGE SCALE GENOMIC DNA]</scope>
    <source>
        <tissue evidence="2">Muscle</tissue>
    </source>
</reference>
<evidence type="ECO:0000313" key="3">
    <source>
        <dbReference type="Proteomes" id="UP000314294"/>
    </source>
</evidence>
<dbReference type="EMBL" id="SRLO01000144">
    <property type="protein sequence ID" value="TNN71880.1"/>
    <property type="molecule type" value="Genomic_DNA"/>
</dbReference>
<organism evidence="2 3">
    <name type="scientific">Liparis tanakae</name>
    <name type="common">Tanaka's snailfish</name>
    <dbReference type="NCBI Taxonomy" id="230148"/>
    <lineage>
        <taxon>Eukaryota</taxon>
        <taxon>Metazoa</taxon>
        <taxon>Chordata</taxon>
        <taxon>Craniata</taxon>
        <taxon>Vertebrata</taxon>
        <taxon>Euteleostomi</taxon>
        <taxon>Actinopterygii</taxon>
        <taxon>Neopterygii</taxon>
        <taxon>Teleostei</taxon>
        <taxon>Neoteleostei</taxon>
        <taxon>Acanthomorphata</taxon>
        <taxon>Eupercaria</taxon>
        <taxon>Perciformes</taxon>
        <taxon>Cottioidei</taxon>
        <taxon>Cottales</taxon>
        <taxon>Liparidae</taxon>
        <taxon>Liparis</taxon>
    </lineage>
</organism>
<gene>
    <name evidence="2" type="ORF">EYF80_017887</name>
</gene>
<keyword evidence="3" id="KW-1185">Reference proteome</keyword>
<protein>
    <submittedName>
        <fullName evidence="2">Uncharacterized protein</fullName>
    </submittedName>
</protein>
<accession>A0A4Z2I216</accession>